<name>A0AB40C0L9_DIOCR</name>
<keyword evidence="3" id="KW-1185">Reference proteome</keyword>
<protein>
    <submittedName>
        <fullName evidence="4">Uncharacterized protein LOC120268982</fullName>
    </submittedName>
</protein>
<feature type="compositionally biased region" description="Polar residues" evidence="1">
    <location>
        <begin position="672"/>
        <end position="682"/>
    </location>
</feature>
<dbReference type="PANTHER" id="PTHR31780">
    <property type="entry name" value="STRESS RESPONSE PROTEIN NST1-RELATED"/>
    <property type="match status" value="1"/>
</dbReference>
<evidence type="ECO:0000313" key="3">
    <source>
        <dbReference type="Proteomes" id="UP001515500"/>
    </source>
</evidence>
<keyword evidence="2" id="KW-0472">Membrane</keyword>
<evidence type="ECO:0000256" key="1">
    <source>
        <dbReference type="SAM" id="MobiDB-lite"/>
    </source>
</evidence>
<dbReference type="RefSeq" id="XP_039132194.1">
    <property type="nucleotide sequence ID" value="XM_039276260.1"/>
</dbReference>
<sequence length="870" mass="97725">MCILCVVQRWSRRLATMLPWLVIPLMALWALSQLLPPHLRFEITSPRVACLSVLLVTAFWYEILMPQLSVWRARRSARIRERRRAEALELHKLRKTATRCCRNCLTPYRDQNPAGGRFMCFCCGHVSKRPVLDLPGGVAPSSGIHGWICGQDWAAEGNGNWSSPVPRYRAGNSDGGDDRCMTEKSYCGALIFVCKLMSCFFVSVRWILRKIFRGGSLSEDADDGDNKGLLRRRENVGNCQESRSEKSRRKAEEKRQARLEKEMLEQEERKQREEVARLVEERRKLRDEILEAERIHSRGPGHDGDREKRKESDKKRQERRKDKDKDKGSSKSNSDVEECERRASRENEKKHEFDKKSENERKETIKTMADKYKLQALEAGNVTKTATGSRHKYFDRVKGSFLSSSRGFNGSYLFGRNAQSAAVAKVSKPSTGYMDHTQSSSIRKDTQFASHVAGKSTLTPDDRISKSSFNKAVGSEVRAQQAPAPKKSWHHLFTCSSAVSPCNDMNNTNYLNPNGLSEAQSSQMTDQRALHRHSVDNQIKPMQQLPFSIYPAVSGSIGDDRSCRLSPSDPIYNGQEVNSTLEEAEIFGEPCYVPDPSVLLGPVSDSLDIFPPDLVFGYDAQNKLEEPPYLESISTLADVSKPSPIESPFSRSRISEHAAIGQPPQTRKAKSEANSPNEQNTWQLWGTPSAQDVLGLVPRPSSRFSPLGLKKSNQDDMVHPLANSPMISQAAVKNHSLPSNHSSLNAHGANYQNDGTFNPFGHALNENEIWTQESLFKPMPVNEESHMLPLNIMDKSARNEMGYPNLNCTETGLPFDLPSANRWSKKDQAPGNSIPAQHTESLFLAGPDVQSVWDFNQKGKNISTIPSSYK</sequence>
<organism evidence="3 4">
    <name type="scientific">Dioscorea cayennensis subsp. rotundata</name>
    <name type="common">White Guinea yam</name>
    <name type="synonym">Dioscorea rotundata</name>
    <dbReference type="NCBI Taxonomy" id="55577"/>
    <lineage>
        <taxon>Eukaryota</taxon>
        <taxon>Viridiplantae</taxon>
        <taxon>Streptophyta</taxon>
        <taxon>Embryophyta</taxon>
        <taxon>Tracheophyta</taxon>
        <taxon>Spermatophyta</taxon>
        <taxon>Magnoliopsida</taxon>
        <taxon>Liliopsida</taxon>
        <taxon>Dioscoreales</taxon>
        <taxon>Dioscoreaceae</taxon>
        <taxon>Dioscorea</taxon>
    </lineage>
</organism>
<accession>A0AB40C0L9</accession>
<feature type="transmembrane region" description="Helical" evidence="2">
    <location>
        <begin position="186"/>
        <end position="208"/>
    </location>
</feature>
<keyword evidence="2" id="KW-1133">Transmembrane helix</keyword>
<dbReference type="Proteomes" id="UP001515500">
    <property type="component" value="Chromosome 9"/>
</dbReference>
<feature type="region of interest" description="Disordered" evidence="1">
    <location>
        <begin position="644"/>
        <end position="682"/>
    </location>
</feature>
<gene>
    <name evidence="4" type="primary">LOC120268982</name>
</gene>
<feature type="compositionally biased region" description="Basic and acidic residues" evidence="1">
    <location>
        <begin position="291"/>
        <end position="329"/>
    </location>
</feature>
<feature type="compositionally biased region" description="Basic and acidic residues" evidence="1">
    <location>
        <begin position="224"/>
        <end position="235"/>
    </location>
</feature>
<feature type="transmembrane region" description="Helical" evidence="2">
    <location>
        <begin position="51"/>
        <end position="73"/>
    </location>
</feature>
<evidence type="ECO:0000256" key="2">
    <source>
        <dbReference type="SAM" id="Phobius"/>
    </source>
</evidence>
<proteinExistence type="predicted"/>
<feature type="region of interest" description="Disordered" evidence="1">
    <location>
        <begin position="453"/>
        <end position="483"/>
    </location>
</feature>
<feature type="region of interest" description="Disordered" evidence="1">
    <location>
        <begin position="291"/>
        <end position="362"/>
    </location>
</feature>
<dbReference type="InterPro" id="IPR051195">
    <property type="entry name" value="Fungal_stress_NST1"/>
</dbReference>
<keyword evidence="2" id="KW-0812">Transmembrane</keyword>
<feature type="compositionally biased region" description="Basic and acidic residues" evidence="1">
    <location>
        <begin position="339"/>
        <end position="362"/>
    </location>
</feature>
<reference evidence="4" key="1">
    <citation type="submission" date="2025-08" db="UniProtKB">
        <authorList>
            <consortium name="RefSeq"/>
        </authorList>
    </citation>
    <scope>IDENTIFICATION</scope>
</reference>
<feature type="transmembrane region" description="Helical" evidence="2">
    <location>
        <begin position="12"/>
        <end position="31"/>
    </location>
</feature>
<evidence type="ECO:0000313" key="4">
    <source>
        <dbReference type="RefSeq" id="XP_039132194.1"/>
    </source>
</evidence>
<feature type="compositionally biased region" description="Basic and acidic residues" evidence="1">
    <location>
        <begin position="242"/>
        <end position="258"/>
    </location>
</feature>
<dbReference type="PANTHER" id="PTHR31780:SF15">
    <property type="entry name" value="STRESS RESPONSE NST1-LIKE PROTEIN"/>
    <property type="match status" value="1"/>
</dbReference>
<dbReference type="AlphaFoldDB" id="A0AB40C0L9"/>
<feature type="region of interest" description="Disordered" evidence="1">
    <location>
        <begin position="218"/>
        <end position="258"/>
    </location>
</feature>
<dbReference type="GeneID" id="120268982"/>